<dbReference type="Gene3D" id="3.30.420.310">
    <property type="entry name" value="2-keto-3-deoxy-galactonokinase, C-terminal domain"/>
    <property type="match status" value="1"/>
</dbReference>
<dbReference type="EMBL" id="JBBUTG010000006">
    <property type="protein sequence ID" value="MEK8031710.1"/>
    <property type="molecule type" value="Genomic_DNA"/>
</dbReference>
<organism evidence="1 2">
    <name type="scientific">Ideonella lacteola</name>
    <dbReference type="NCBI Taxonomy" id="2984193"/>
    <lineage>
        <taxon>Bacteria</taxon>
        <taxon>Pseudomonadati</taxon>
        <taxon>Pseudomonadota</taxon>
        <taxon>Betaproteobacteria</taxon>
        <taxon>Burkholderiales</taxon>
        <taxon>Sphaerotilaceae</taxon>
        <taxon>Ideonella</taxon>
    </lineage>
</organism>
<evidence type="ECO:0000313" key="1">
    <source>
        <dbReference type="EMBL" id="MEK8031710.1"/>
    </source>
</evidence>
<dbReference type="Proteomes" id="UP001371218">
    <property type="component" value="Unassembled WGS sequence"/>
</dbReference>
<dbReference type="Gene3D" id="3.30.420.300">
    <property type="entry name" value="2-keto-3-deoxy-galactonokinase, substrate binding domain"/>
    <property type="match status" value="1"/>
</dbReference>
<dbReference type="InterPro" id="IPR007729">
    <property type="entry name" value="DGOK"/>
</dbReference>
<name>A0ABU9BS22_9BURK</name>
<dbReference type="Pfam" id="PF05035">
    <property type="entry name" value="DGOK"/>
    <property type="match status" value="1"/>
</dbReference>
<keyword evidence="2" id="KW-1185">Reference proteome</keyword>
<dbReference type="InterPro" id="IPR043129">
    <property type="entry name" value="ATPase_NBD"/>
</dbReference>
<dbReference type="RefSeq" id="WP_341426094.1">
    <property type="nucleotide sequence ID" value="NZ_JBBUTG010000006.1"/>
</dbReference>
<evidence type="ECO:0000313" key="2">
    <source>
        <dbReference type="Proteomes" id="UP001371218"/>
    </source>
</evidence>
<proteinExistence type="predicted"/>
<protein>
    <submittedName>
        <fullName evidence="1">2-dehydro-3-deoxygalactonokinase</fullName>
    </submittedName>
</protein>
<dbReference type="InterPro" id="IPR042258">
    <property type="entry name" value="DGOK_N"/>
</dbReference>
<comment type="caution">
    <text evidence="1">The sequence shown here is derived from an EMBL/GenBank/DDBJ whole genome shotgun (WGS) entry which is preliminary data.</text>
</comment>
<gene>
    <name evidence="1" type="ORF">AACH06_12860</name>
</gene>
<dbReference type="SUPFAM" id="SSF53067">
    <property type="entry name" value="Actin-like ATPase domain"/>
    <property type="match status" value="1"/>
</dbReference>
<sequence length="316" mass="34021">MTLSLDNAVSFIGIDWGTTHRRACLLDGDGQVVHEEHDDDGALACTGRFAESLRTLLQRLGRLPSDVPIVMAGMVGSAMGWQEVPYAEARTPLRDLARQLAPVRDAPAGARWWIVPGMRWVEAASGQVDVMRGEETQLLGASQMLGAAGETGGYVLPGTHSKWVRLEAGVVQSLRTFMSGELFALLRERGTLSAAMKSTPAESALDRPAFARGVADATHGALSHTLFGARARVVTGQMPAEAASAYVSGLLIGSEWHEHARSKHRGDMVRLIGEPALAQLHVHCAELLGCRAEVLDVRAVQHAAWRTLQRSLETTP</sequence>
<accession>A0ABU9BS22</accession>
<reference evidence="1 2" key="1">
    <citation type="submission" date="2024-04" db="EMBL/GenBank/DDBJ databases">
        <title>Novel species of the genus Ideonella isolated from streams.</title>
        <authorList>
            <person name="Lu H."/>
        </authorList>
    </citation>
    <scope>NUCLEOTIDE SEQUENCE [LARGE SCALE GENOMIC DNA]</scope>
    <source>
        <strain evidence="1 2">DXS29W</strain>
    </source>
</reference>
<dbReference type="InterPro" id="IPR042257">
    <property type="entry name" value="DGOK_C"/>
</dbReference>